<dbReference type="PANTHER" id="PTHR11139">
    <property type="entry name" value="ATAXIA TELANGIECTASIA MUTATED ATM -RELATED"/>
    <property type="match status" value="1"/>
</dbReference>
<keyword evidence="11" id="KW-0175">Coiled coil</keyword>
<evidence type="ECO:0000256" key="11">
    <source>
        <dbReference type="SAM" id="Coils"/>
    </source>
</evidence>
<feature type="coiled-coil region" evidence="11">
    <location>
        <begin position="1952"/>
        <end position="1979"/>
    </location>
</feature>
<dbReference type="Gene3D" id="3.30.1010.10">
    <property type="entry name" value="Phosphatidylinositol 3-kinase Catalytic Subunit, Chain A, domain 4"/>
    <property type="match status" value="1"/>
</dbReference>
<dbReference type="Ensembl" id="ENSTGUT00000041622.1">
    <property type="protein sequence ID" value="ENSTGUP00000024385.1"/>
    <property type="gene ID" value="ENSTGUG00000009449.2"/>
</dbReference>
<keyword evidence="8" id="KW-0866">Nonsense-mediated mRNA decay</keyword>
<dbReference type="SUPFAM" id="SSF56112">
    <property type="entry name" value="Protein kinase-like (PK-like)"/>
    <property type="match status" value="1"/>
</dbReference>
<dbReference type="SMART" id="SM00146">
    <property type="entry name" value="PI3Kc"/>
    <property type="match status" value="1"/>
</dbReference>
<evidence type="ECO:0000259" key="14">
    <source>
        <dbReference type="PROSITE" id="PS51189"/>
    </source>
</evidence>
<dbReference type="PROSITE" id="PS51189">
    <property type="entry name" value="FAT"/>
    <property type="match status" value="1"/>
</dbReference>
<comment type="catalytic activity">
    <reaction evidence="10">
        <text>L-seryl-[protein] + ATP = O-phospho-L-seryl-[protein] + ADP + H(+)</text>
        <dbReference type="Rhea" id="RHEA:17989"/>
        <dbReference type="Rhea" id="RHEA-COMP:9863"/>
        <dbReference type="Rhea" id="RHEA-COMP:11604"/>
        <dbReference type="ChEBI" id="CHEBI:15378"/>
        <dbReference type="ChEBI" id="CHEBI:29999"/>
        <dbReference type="ChEBI" id="CHEBI:30616"/>
        <dbReference type="ChEBI" id="CHEBI:83421"/>
        <dbReference type="ChEBI" id="CHEBI:456216"/>
        <dbReference type="EC" id="2.7.11.1"/>
    </reaction>
</comment>
<evidence type="ECO:0000256" key="12">
    <source>
        <dbReference type="SAM" id="MobiDB-lite"/>
    </source>
</evidence>
<dbReference type="FunFam" id="1.10.1070.11:FF:000008">
    <property type="entry name" value="serine/threonine-protein kinase SMG1 isoform X2"/>
    <property type="match status" value="1"/>
</dbReference>
<dbReference type="InterPro" id="IPR003152">
    <property type="entry name" value="FATC_dom"/>
</dbReference>
<reference evidence="16 17" key="1">
    <citation type="journal article" date="2010" name="Nature">
        <title>The genome of a songbird.</title>
        <authorList>
            <person name="Warren W.C."/>
            <person name="Clayton D.F."/>
            <person name="Ellegren H."/>
            <person name="Arnold A.P."/>
            <person name="Hillier L.W."/>
            <person name="Kunstner A."/>
            <person name="Searle S."/>
            <person name="White S."/>
            <person name="Vilella A.J."/>
            <person name="Fairley S."/>
            <person name="Heger A."/>
            <person name="Kong L."/>
            <person name="Ponting C.P."/>
            <person name="Jarvis E.D."/>
            <person name="Mello C.V."/>
            <person name="Minx P."/>
            <person name="Lovell P."/>
            <person name="Velho T.A."/>
            <person name="Ferris M."/>
            <person name="Balakrishnan C.N."/>
            <person name="Sinha S."/>
            <person name="Blatti C."/>
            <person name="London S.E."/>
            <person name="Li Y."/>
            <person name="Lin Y.C."/>
            <person name="George J."/>
            <person name="Sweedler J."/>
            <person name="Southey B."/>
            <person name="Gunaratne P."/>
            <person name="Watson M."/>
            <person name="Nam K."/>
            <person name="Backstrom N."/>
            <person name="Smeds L."/>
            <person name="Nabholz B."/>
            <person name="Itoh Y."/>
            <person name="Whitney O."/>
            <person name="Pfenning A.R."/>
            <person name="Howard J."/>
            <person name="Volker M."/>
            <person name="Skinner B.M."/>
            <person name="Griffin D.K."/>
            <person name="Ye L."/>
            <person name="McLaren W.M."/>
            <person name="Flicek P."/>
            <person name="Quesada V."/>
            <person name="Velasco G."/>
            <person name="Lopez-Otin C."/>
            <person name="Puente X.S."/>
            <person name="Olender T."/>
            <person name="Lancet D."/>
            <person name="Smit A.F."/>
            <person name="Hubley R."/>
            <person name="Konkel M.K."/>
            <person name="Walker J.A."/>
            <person name="Batzer M.A."/>
            <person name="Gu W."/>
            <person name="Pollock D.D."/>
            <person name="Chen L."/>
            <person name="Cheng Z."/>
            <person name="Eichler E.E."/>
            <person name="Stapley J."/>
            <person name="Slate J."/>
            <person name="Ekblom R."/>
            <person name="Birkhead T."/>
            <person name="Burke T."/>
            <person name="Burt D."/>
            <person name="Scharff C."/>
            <person name="Adam I."/>
            <person name="Richard H."/>
            <person name="Sultan M."/>
            <person name="Soldatov A."/>
            <person name="Lehrach H."/>
            <person name="Edwards S.V."/>
            <person name="Yang S.P."/>
            <person name="Li X."/>
            <person name="Graves T."/>
            <person name="Fulton L."/>
            <person name="Nelson J."/>
            <person name="Chinwalla A."/>
            <person name="Hou S."/>
            <person name="Mardis E.R."/>
            <person name="Wilson R.K."/>
        </authorList>
    </citation>
    <scope>NUCLEOTIDE SEQUENCE [LARGE SCALE GENOMIC DNA]</scope>
</reference>
<feature type="domain" description="PI3K/PI4K catalytic" evidence="13">
    <location>
        <begin position="2102"/>
        <end position="2441"/>
    </location>
</feature>
<dbReference type="InterPro" id="IPR039414">
    <property type="entry name" value="SMG1_PIKKc"/>
</dbReference>
<name>A0A674GPQ8_TAEGU</name>
<dbReference type="PROSITE" id="PS50290">
    <property type="entry name" value="PI3_4_KINASE_3"/>
    <property type="match status" value="1"/>
</dbReference>
<dbReference type="SMART" id="SM01343">
    <property type="entry name" value="FATC"/>
    <property type="match status" value="1"/>
</dbReference>
<dbReference type="GO" id="GO:0005524">
    <property type="term" value="F:ATP binding"/>
    <property type="evidence" value="ECO:0007669"/>
    <property type="project" value="UniProtKB-KW"/>
</dbReference>
<dbReference type="SUPFAM" id="SSF48371">
    <property type="entry name" value="ARM repeat"/>
    <property type="match status" value="3"/>
</dbReference>
<dbReference type="InterPro" id="IPR014009">
    <property type="entry name" value="PIK_FAT"/>
</dbReference>
<keyword evidence="4" id="KW-0808">Transferase</keyword>
<feature type="compositionally biased region" description="Polar residues" evidence="12">
    <location>
        <begin position="3546"/>
        <end position="3556"/>
    </location>
</feature>
<dbReference type="EC" id="2.7.11.1" evidence="2"/>
<dbReference type="GeneTree" id="ENSGT00940000154776"/>
<feature type="region of interest" description="Disordered" evidence="12">
    <location>
        <begin position="1883"/>
        <end position="1902"/>
    </location>
</feature>
<evidence type="ECO:0000256" key="7">
    <source>
        <dbReference type="ARBA" id="ARBA00022840"/>
    </source>
</evidence>
<evidence type="ECO:0000256" key="2">
    <source>
        <dbReference type="ARBA" id="ARBA00012513"/>
    </source>
</evidence>
<evidence type="ECO:0000256" key="10">
    <source>
        <dbReference type="ARBA" id="ARBA00048679"/>
    </source>
</evidence>
<organism evidence="16 17">
    <name type="scientific">Taeniopygia guttata</name>
    <name type="common">Zebra finch</name>
    <name type="synonym">Poephila guttata</name>
    <dbReference type="NCBI Taxonomy" id="59729"/>
    <lineage>
        <taxon>Eukaryota</taxon>
        <taxon>Metazoa</taxon>
        <taxon>Chordata</taxon>
        <taxon>Craniata</taxon>
        <taxon>Vertebrata</taxon>
        <taxon>Euteleostomi</taxon>
        <taxon>Archelosauria</taxon>
        <taxon>Archosauria</taxon>
        <taxon>Dinosauria</taxon>
        <taxon>Saurischia</taxon>
        <taxon>Theropoda</taxon>
        <taxon>Coelurosauria</taxon>
        <taxon>Aves</taxon>
        <taxon>Neognathae</taxon>
        <taxon>Neoaves</taxon>
        <taxon>Telluraves</taxon>
        <taxon>Australaves</taxon>
        <taxon>Passeriformes</taxon>
        <taxon>Passeroidea</taxon>
        <taxon>Estrildidae</taxon>
        <taxon>Estrildinae</taxon>
        <taxon>Taeniopygia</taxon>
    </lineage>
</organism>
<dbReference type="InterPro" id="IPR050517">
    <property type="entry name" value="DDR_Repair_Kinase"/>
</dbReference>
<keyword evidence="5" id="KW-0547">Nucleotide-binding</keyword>
<evidence type="ECO:0000256" key="1">
    <source>
        <dbReference type="ARBA" id="ARBA00011031"/>
    </source>
</evidence>
<evidence type="ECO:0000313" key="17">
    <source>
        <dbReference type="Proteomes" id="UP000007754"/>
    </source>
</evidence>
<feature type="region of interest" description="Disordered" evidence="12">
    <location>
        <begin position="1"/>
        <end position="96"/>
    </location>
</feature>
<evidence type="ECO:0000256" key="5">
    <source>
        <dbReference type="ARBA" id="ARBA00022741"/>
    </source>
</evidence>
<gene>
    <name evidence="16" type="primary">SMG1</name>
</gene>
<dbReference type="PANTHER" id="PTHR11139:SF71">
    <property type="entry name" value="SERINE_THREONINE-PROTEIN KINASE SMG1"/>
    <property type="match status" value="1"/>
</dbReference>
<evidence type="ECO:0000256" key="9">
    <source>
        <dbReference type="ARBA" id="ARBA00047899"/>
    </source>
</evidence>
<protein>
    <recommendedName>
        <fullName evidence="2">non-specific serine/threonine protein kinase</fullName>
        <ecNumber evidence="2">2.7.11.1</ecNumber>
    </recommendedName>
</protein>
<feature type="region of interest" description="Disordered" evidence="12">
    <location>
        <begin position="3546"/>
        <end position="3577"/>
    </location>
</feature>
<dbReference type="GO" id="GO:0000184">
    <property type="term" value="P:nuclear-transcribed mRNA catabolic process, nonsense-mediated decay"/>
    <property type="evidence" value="ECO:0007669"/>
    <property type="project" value="UniProtKB-KW"/>
</dbReference>
<comment type="catalytic activity">
    <reaction evidence="9">
        <text>L-threonyl-[protein] + ATP = O-phospho-L-threonyl-[protein] + ADP + H(+)</text>
        <dbReference type="Rhea" id="RHEA:46608"/>
        <dbReference type="Rhea" id="RHEA-COMP:11060"/>
        <dbReference type="Rhea" id="RHEA-COMP:11605"/>
        <dbReference type="ChEBI" id="CHEBI:15378"/>
        <dbReference type="ChEBI" id="CHEBI:30013"/>
        <dbReference type="ChEBI" id="CHEBI:30616"/>
        <dbReference type="ChEBI" id="CHEBI:61977"/>
        <dbReference type="ChEBI" id="CHEBI:456216"/>
        <dbReference type="EC" id="2.7.11.1"/>
    </reaction>
</comment>
<evidence type="ECO:0000256" key="4">
    <source>
        <dbReference type="ARBA" id="ARBA00022679"/>
    </source>
</evidence>
<dbReference type="Pfam" id="PF15785">
    <property type="entry name" value="SMG1"/>
    <property type="match status" value="1"/>
</dbReference>
<proteinExistence type="inferred from homology"/>
<dbReference type="Pfam" id="PF00454">
    <property type="entry name" value="PI3_PI4_kinase"/>
    <property type="match status" value="1"/>
</dbReference>
<dbReference type="GO" id="GO:0005694">
    <property type="term" value="C:chromosome"/>
    <property type="evidence" value="ECO:0007669"/>
    <property type="project" value="TreeGrafter"/>
</dbReference>
<sequence>MSRRAPGSRLSGTGSRQHYHPRGWNDWQPRTDSASADQDNLKYSSSRDRGSSASYGLQPSNSAVVSRQRHDDIRVHTDIQNEEKGGYSVNGGSGENTYGRKSLGQELRVNNVTNPDFTSVPHGNRALATKDMRKSQERPLSYSDESRLSNLLRRITREDDRDRRLATVKQLKEFIQQPENKLLHFCICFLVFFSLQKYSSKLLQELRQEGACCLGLLCASLSYEAEKIFKWIFSKFSSSTKDEVKLLYLCATYKALETVGEKKAFSSLMQLVMTSLQSILENVDTPELLCKCVKCILLVSRCYPHIFSTNFRVSFLFALYFLSTIELLSLEPFWVADLTFSTTLLGQFLEDMEAYAEDLSHVASGESVDEDIPPPSVSLPKLAALLRVFSTVVRSIGERFSPIRGPPITEAYVTDVLYRVMRCVTAANQVFFSEAVLTAANECVGVLLGSLDPSMTIRCDMVITYGLDQMENCQTCGTDYVISVLNLLTLIVEQINTKLPSSFVEKLFIPESKLLVLRYHKEKEVVAAALAVYQAVLSLKNIPVLETAYRLILGEMTCALNSLLHSLHLPEACSEIQHDSFKKLISNVDNAKFVVIFDLSALSTIGNAKNSLIGMWALSPTVFALLSKNLMIVHGDIAVHFPAVQYAVLYTLYSHCSRHDHFISSSLSSSSPSLFDGAVISTVTTATKKHFSIILNLLGLLLKKDNLTQDTRKLLTTWALEVALLMKKSETYTPLFSLPSFHKFCKGLLANTLLEDVNICLQACSSLHALSSSLPDDLLQRCVDVCRVQLVHSGARVRQAFGKLLKSIRLDVVLSNRTHTEIQEISLAIRSHMSKAPSNTFHPQDFSDVISFILYGNLHRTGKDNWLERLFYSCQRLDKRDQPTIPRNLLKTDAVLWQWAVWEAAQFTVLSKLRTPLGRAQDTFQTIEGIIRSLAAHTLNPDQDVSQWTTADNDEGHSSNQLRLVLLLQYLENLEKLMYNAYEGCANALTSPPKVIRTFFYTNRQTCQDWLTRIRLSIMRVGLLAGQPAVTVRHGFDLLTEMKTNNSISQGNELEVTIMMLVEALCELHCPEAIQGIAVWSSAVVGKSLSWINSVAQQAEGRFEKATAEYQEHLCSMTGVDCCITGFDKTVLKLANSNSVNNASPKHSLNGETRKTVLTKPSDSSPEVINYLGNKACECYISIADWSAVQEWQNMVHELKKSNSNTSINLKADFNYIKSLSSFESGQLTECTEQLELLPGENINLLAGGSKEKIDMKKLLPNMLSPDPRELQKAVEVQLLRSSVCLATAVNHIELEQKWQSISENLIKYLKQTSRIAIGPLRLSTLTVSQSLPVLSTLQLYCSSALENTVCNRLTSEDCLIPLFNEALRSCKQHDVRPWMHALRYTVYQNQLMEKFKEPTVPIKSHLMELGLTAAKFARKRGNIALATRLLAQCSEVQLGKTTTAQDLVQHFKKLSAPGQIDEKWGPELDIEKTKLLYTAGQSTHAMEMLSSCAISFCKSAKAEYAVAKSILTLAKWIQAEWKEISGQLKQVYRAQQQQNHTGLSTLSKNIYNLINLPAVNTLEDEYPRIESESTVNIGVGEPDFILGQLYHLSSVQAPEVAKSWAALASWAYRWGRKVVDNASQGEGVRLLPREKSEVQNLLPDNIAEEDKEKIYGILGQAVCRPAGIQDEDMTLQITENEDNEEDDMVDVIWRQLLTSCPWLSDLDENATEGLIKVWRKVVDRIFSLYKLSCSAYFTFLKLNAGQVPLDEEDPRLHLRNTSEQSTDDVIVMATLRLLRLLVKHAGELRQYLEHGLETTPTAPWRGIIPQLFSRLNHPEVYVRQSICNLLCRVAQDSPHLILYPAIVGTISLSSESQTSGNKLPSAIPTLLGNIQGEELLGGECDGGSTPASQESSKDDTKAGLNEDQAMMQDCYSKIVEKLSAANPTMVLQVNNPNIIILLWLGVLLQQHMYVLRRIQQLEDEVKRVQNNNTLRKEEKIAIMREKHTALMKPIVFALEHVRSITAAPAETPHEKWFQDNYGDAIENALEKLKNPLNPAKPGSSWLPFKEVMLSLQQRAQKRASYLLRLEEISPWLAAMMSTEIALPGEVSTRDTVTIHSVGSTITILPTKTKPKKLLFLGSDGKNYPYLFKGLEDLHLDERIMQFLSIVNTMFATINRQETPRFHARHYSVTPLGTRSGLIQWVDGATPLFGLYKRWQQREAALQAQKAQDSYQTPQNPGIVPRPSELYYSKIGPALKAVGLSLDVSRRDWPLNVMRAVLEELMEATPPNLLAKELWSSCTTADEWWRVTQSYARSTAVMSMVGYIIGLGDRHLDNVLIDMTTGEVVHIDYNVCFEKGKSLRVPEKVPFRMTHNIETALGVTGVEGVFRLSCEQVLHIMRRGRETLLTLLEAFVYDPLVDWTAGGEAGFAGAVYGGGGQQAENKQSKREMERDITRSLFSSRVAEIKVNWFKNRDEMLAVLPKLDSSLEEYLNLQEQLTDVEKLQGKLLEEIEFLEGAEGVDHPSRTLQNRYSEHTQLQSQQRAVQEAIQVKLNEFEQWITHYQTAFSNLEATQLASLLQEISTQMDLGPPSYVPATAFLQNAGQAHLISQCEQLEGEVGSFLQQRRSVLRGCLEQLHNYATVALQYPKAVFQKHRIEQWKTWMEELICNMTIERCQDIFRKYEMQYAPQPPPSVCQFISTTEMTLQRYAADINSRLIRQVERLKQEAVTVPVCEEQLKEIERCIKVFLHENGEEGSLSLASVIISALCALTRRNLMMEGAASSAGEQLVDLTSRDGAWFLEELCSMSGNVTCLVQLLKQCHLVPQDLDIPNPMEASEAVHLANGVYISLQELNSNFRQIIFPEALRCLMKGEYTLESMLHELDNLIEQTTDGVPLQTLVESLQAYLRNAAMGIEEETHTHYIDVARVLHAQYGELIQPRNGSVDETPKMSAGQMLLVAFDGMFAQVETAFGLLIEKLNKMEIPLAWRKIDIIREARSTQVNFFDDDNNRQVLEEIFFLKRLQTIKEFFRLCGTFSKTLSGISSIEDQNAVNGPVQIVNVKALYRNSCFSEDQMAKPIKAFTADFVRQLLIGLPNQALGLTLCSFISALGVDIIAQVEAKDFGAESKVSVDDLCKKAVEHNIQIGKFSQLVMNRATVLASSYDTAWKKHDLVRRLETSISSCKTSLQRVQLHIAMFQWQHEDLLISRPQAISVTPPRSAILNNMKKKLHALSQIEASIATVQEKLAALEASIEQRLKWAGGANPALAPVLQDFDATIAERRNLVLKESQRASQVTFLCSNIIHFESLRTRTGEALNLDAALFDLLKRCQQMCSLASQFNSSVSDLELRLLQRVGTGLEHPIGSSEWLHSAHKQLTQEISTQRTVQTEREQQIEIVCETIQNLVDSIKTVLTGHNRQLGDVKHLLKAMAKDEEAALADGEDVPYENSVRQFLGEYKSWQDNIQTVLFTLVQVMGQVRSQEHVEMLQEITPTLKELKTQSQSVYNNLVGFASPLVTDTANECSSPTSAATYQPTFAAAVRSNTGQKTQPEVMSQNARKLIQKNLATSADTPPNTVPGTGKSVACSPKKTARDPKTGKAVQERNSYAVSVWKRVKAKLEGRDVDPNRRMSVAEQVDFVIKEATNLDNLAQLYEGWTAWV</sequence>
<dbReference type="InterPro" id="IPR000403">
    <property type="entry name" value="PI3/4_kinase_cat_dom"/>
</dbReference>
<keyword evidence="7" id="KW-0067">ATP-binding</keyword>
<evidence type="ECO:0000256" key="6">
    <source>
        <dbReference type="ARBA" id="ARBA00022777"/>
    </source>
</evidence>
<dbReference type="CDD" id="cd05170">
    <property type="entry name" value="PIKKc_SMG1"/>
    <property type="match status" value="1"/>
</dbReference>
<dbReference type="Pfam" id="PF17229">
    <property type="entry name" value="SMG1_N"/>
    <property type="match status" value="1"/>
</dbReference>
<evidence type="ECO:0000259" key="13">
    <source>
        <dbReference type="PROSITE" id="PS50290"/>
    </source>
</evidence>
<reference evidence="16" key="3">
    <citation type="submission" date="2025-09" db="UniProtKB">
        <authorList>
            <consortium name="Ensembl"/>
        </authorList>
    </citation>
    <scope>IDENTIFICATION</scope>
</reference>
<dbReference type="InterPro" id="IPR035175">
    <property type="entry name" value="SMG1_N"/>
</dbReference>
<accession>A0A674GPQ8</accession>
<dbReference type="GO" id="GO:0000723">
    <property type="term" value="P:telomere maintenance"/>
    <property type="evidence" value="ECO:0007669"/>
    <property type="project" value="TreeGrafter"/>
</dbReference>
<dbReference type="PROSITE" id="PS00916">
    <property type="entry name" value="PI3_4_KINASE_2"/>
    <property type="match status" value="1"/>
</dbReference>
<dbReference type="GO" id="GO:0006281">
    <property type="term" value="P:DNA repair"/>
    <property type="evidence" value="ECO:0007669"/>
    <property type="project" value="UniProtKB-KW"/>
</dbReference>
<feature type="compositionally biased region" description="Basic and acidic residues" evidence="12">
    <location>
        <begin position="68"/>
        <end position="85"/>
    </location>
</feature>
<keyword evidence="3" id="KW-0723">Serine/threonine-protein kinase</keyword>
<comment type="similarity">
    <text evidence="1">Belongs to the PI3/PI4-kinase family.</text>
</comment>
<feature type="compositionally biased region" description="Polar residues" evidence="12">
    <location>
        <begin position="28"/>
        <end position="42"/>
    </location>
</feature>
<dbReference type="Proteomes" id="UP000007754">
    <property type="component" value="Chromosome 14"/>
</dbReference>
<dbReference type="InterPro" id="IPR036940">
    <property type="entry name" value="PI3/4_kinase_cat_sf"/>
</dbReference>
<dbReference type="GO" id="GO:0004674">
    <property type="term" value="F:protein serine/threonine kinase activity"/>
    <property type="evidence" value="ECO:0007669"/>
    <property type="project" value="UniProtKB-KW"/>
</dbReference>
<dbReference type="PROSITE" id="PS51190">
    <property type="entry name" value="FATC"/>
    <property type="match status" value="1"/>
</dbReference>
<keyword evidence="6" id="KW-0418">Kinase</keyword>
<feature type="domain" description="FATC" evidence="15">
    <location>
        <begin position="3606"/>
        <end position="3638"/>
    </location>
</feature>
<evidence type="ECO:0000256" key="8">
    <source>
        <dbReference type="ARBA" id="ARBA00023161"/>
    </source>
</evidence>
<evidence type="ECO:0000259" key="15">
    <source>
        <dbReference type="PROSITE" id="PS51190"/>
    </source>
</evidence>
<dbReference type="InterPro" id="IPR011009">
    <property type="entry name" value="Kinase-like_dom_sf"/>
</dbReference>
<feature type="domain" description="FAT" evidence="14">
    <location>
        <begin position="1278"/>
        <end position="1852"/>
    </location>
</feature>
<dbReference type="InterPro" id="IPR016024">
    <property type="entry name" value="ARM-type_fold"/>
</dbReference>
<dbReference type="Gene3D" id="1.10.1070.11">
    <property type="entry name" value="Phosphatidylinositol 3-/4-kinase, catalytic domain"/>
    <property type="match status" value="1"/>
</dbReference>
<dbReference type="FunFam" id="3.30.1010.10:FF:000010">
    <property type="entry name" value="serine/threonine-protein kinase SMG1 isoform X1"/>
    <property type="match status" value="1"/>
</dbReference>
<dbReference type="GO" id="GO:0005634">
    <property type="term" value="C:nucleus"/>
    <property type="evidence" value="ECO:0007669"/>
    <property type="project" value="UniProtKB-SubCell"/>
</dbReference>
<dbReference type="InterPro" id="IPR031559">
    <property type="entry name" value="SMG1"/>
</dbReference>
<reference evidence="16" key="2">
    <citation type="submission" date="2025-08" db="UniProtKB">
        <authorList>
            <consortium name="Ensembl"/>
        </authorList>
    </citation>
    <scope>IDENTIFICATION</scope>
</reference>
<evidence type="ECO:0000256" key="3">
    <source>
        <dbReference type="ARBA" id="ARBA00022527"/>
    </source>
</evidence>
<keyword evidence="17" id="KW-1185">Reference proteome</keyword>
<evidence type="ECO:0000313" key="16">
    <source>
        <dbReference type="Ensembl" id="ENSTGUP00000024385.1"/>
    </source>
</evidence>
<dbReference type="InterPro" id="IPR018936">
    <property type="entry name" value="PI3/4_kinase_CS"/>
</dbReference>
<dbReference type="GO" id="GO:0000077">
    <property type="term" value="P:DNA damage checkpoint signaling"/>
    <property type="evidence" value="ECO:0007669"/>
    <property type="project" value="TreeGrafter"/>
</dbReference>
<dbReference type="Pfam" id="PF02260">
    <property type="entry name" value="FATC"/>
    <property type="match status" value="1"/>
</dbReference>